<evidence type="ECO:0000313" key="4">
    <source>
        <dbReference type="Proteomes" id="UP001055149"/>
    </source>
</evidence>
<dbReference type="Gene3D" id="1.10.10.10">
    <property type="entry name" value="Winged helix-like DNA-binding domain superfamily/Winged helix DNA-binding domain"/>
    <property type="match status" value="1"/>
</dbReference>
<dbReference type="PANTHER" id="PTHR46889">
    <property type="entry name" value="TRANSPOSASE INSF FOR INSERTION SEQUENCE IS3B-RELATED"/>
    <property type="match status" value="1"/>
</dbReference>
<dbReference type="Proteomes" id="UP001055149">
    <property type="component" value="Unassembled WGS sequence"/>
</dbReference>
<gene>
    <name evidence="3" type="ORF">LPAF129_02310</name>
</gene>
<dbReference type="InterPro" id="IPR025948">
    <property type="entry name" value="HTH-like_dom"/>
</dbReference>
<protein>
    <recommendedName>
        <fullName evidence="5">Transposase</fullName>
    </recommendedName>
</protein>
<keyword evidence="4" id="KW-1185">Reference proteome</keyword>
<accession>A0ABQ5JIL3</accession>
<evidence type="ECO:0008006" key="5">
    <source>
        <dbReference type="Google" id="ProtNLM"/>
    </source>
</evidence>
<dbReference type="Pfam" id="PF13276">
    <property type="entry name" value="HTH_21"/>
    <property type="match status" value="1"/>
</dbReference>
<feature type="domain" description="HTH-like" evidence="1">
    <location>
        <begin position="164"/>
        <end position="212"/>
    </location>
</feature>
<dbReference type="InterPro" id="IPR010921">
    <property type="entry name" value="Trp_repressor/repl_initiator"/>
</dbReference>
<dbReference type="InterPro" id="IPR050900">
    <property type="entry name" value="Transposase_IS3/IS150/IS904"/>
</dbReference>
<dbReference type="InterPro" id="IPR036388">
    <property type="entry name" value="WH-like_DNA-bd_sf"/>
</dbReference>
<evidence type="ECO:0000259" key="2">
    <source>
        <dbReference type="Pfam" id="PF13518"/>
    </source>
</evidence>
<comment type="caution">
    <text evidence="3">The sequence shown here is derived from an EMBL/GenBank/DDBJ whole genome shotgun (WGS) entry which is preliminary data.</text>
</comment>
<evidence type="ECO:0000259" key="1">
    <source>
        <dbReference type="Pfam" id="PF13276"/>
    </source>
</evidence>
<dbReference type="SUPFAM" id="SSF48295">
    <property type="entry name" value="TrpR-like"/>
    <property type="match status" value="1"/>
</dbReference>
<dbReference type="InterPro" id="IPR055247">
    <property type="entry name" value="InsJ-like_HTH"/>
</dbReference>
<sequence length="225" mass="26567">MKNGRKTTHAQRLAIVKETLKNNYSYTEASTKYQASYQQIYTWVQKYQKLGSAGLEDRRGKNLVKQLPLTKADKEKLAAKLAWEQAQHAKIKTELLRLIAQSSANSSNNEHKYQAIFTYHRETSAPIQELCRIAGISRQAYYKWIQRQRSPRPKNQRELDNDWLETIIPELFHEFNGTYGYRRLTSEINERFNQHFGWKRIRRIMIKLGLKGDYWAGHSTRKTTD</sequence>
<organism evidence="3 4">
    <name type="scientific">Ligilactobacillus pabuli</name>
    <dbReference type="NCBI Taxonomy" id="2886039"/>
    <lineage>
        <taxon>Bacteria</taxon>
        <taxon>Bacillati</taxon>
        <taxon>Bacillota</taxon>
        <taxon>Bacilli</taxon>
        <taxon>Lactobacillales</taxon>
        <taxon>Lactobacillaceae</taxon>
        <taxon>Ligilactobacillus</taxon>
    </lineage>
</organism>
<feature type="domain" description="Insertion element IS150 protein InsJ-like helix-turn-helix" evidence="2">
    <location>
        <begin position="11"/>
        <end position="61"/>
    </location>
</feature>
<name>A0ABQ5JIL3_9LACO</name>
<evidence type="ECO:0000313" key="3">
    <source>
        <dbReference type="EMBL" id="GKS80546.1"/>
    </source>
</evidence>
<dbReference type="RefSeq" id="WP_244054203.1">
    <property type="nucleotide sequence ID" value="NZ_BQXH01000002.1"/>
</dbReference>
<dbReference type="Pfam" id="PF13518">
    <property type="entry name" value="HTH_28"/>
    <property type="match status" value="1"/>
</dbReference>
<proteinExistence type="predicted"/>
<reference evidence="3" key="1">
    <citation type="journal article" date="2022" name="Int. J. Syst. Evol. Microbiol.">
        <title>A novel species of lactic acid bacteria, Ligilactobacillus pabuli sp. nov., isolated from alfalfa silage.</title>
        <authorList>
            <person name="Tohno M."/>
            <person name="Tanizawa Y."/>
            <person name="Sawada H."/>
            <person name="Sakamoto M."/>
            <person name="Ohkuma M."/>
            <person name="Kobayashi H."/>
        </authorList>
    </citation>
    <scope>NUCLEOTIDE SEQUENCE</scope>
    <source>
        <strain evidence="3">AF129</strain>
    </source>
</reference>
<dbReference type="PANTHER" id="PTHR46889:SF4">
    <property type="entry name" value="TRANSPOSASE INSO FOR INSERTION SEQUENCE ELEMENT IS911B-RELATED"/>
    <property type="match status" value="1"/>
</dbReference>
<dbReference type="EMBL" id="BQXH01000002">
    <property type="protein sequence ID" value="GKS80546.1"/>
    <property type="molecule type" value="Genomic_DNA"/>
</dbReference>